<feature type="region of interest" description="Disordered" evidence="1">
    <location>
        <begin position="62"/>
        <end position="121"/>
    </location>
</feature>
<dbReference type="Proteomes" id="UP001596442">
    <property type="component" value="Unassembled WGS sequence"/>
</dbReference>
<accession>A0ABD5SFN8</accession>
<comment type="caution">
    <text evidence="2">The sequence shown here is derived from an EMBL/GenBank/DDBJ whole genome shotgun (WGS) entry which is preliminary data.</text>
</comment>
<protein>
    <submittedName>
        <fullName evidence="2">Uncharacterized protein</fullName>
    </submittedName>
</protein>
<evidence type="ECO:0000313" key="2">
    <source>
        <dbReference type="EMBL" id="MFC6754219.1"/>
    </source>
</evidence>
<evidence type="ECO:0000256" key="1">
    <source>
        <dbReference type="SAM" id="MobiDB-lite"/>
    </source>
</evidence>
<sequence>MPSTSRRTLIAGSLGGLVAAVGGGMAWTAYVTREHVRFRPLRAVNESDEPAELVVTVVDESGDADDEVHEPTLAPAGETGHTATLRGRSVSYPAPYGVTARSGRESAGGDGDGNRELDLPNAEIVDRHPEIGWGSDDVRVTVVVEVDGTLSARVGEPRERY</sequence>
<dbReference type="EMBL" id="JBHSWW010000218">
    <property type="protein sequence ID" value="MFC6754219.1"/>
    <property type="molecule type" value="Genomic_DNA"/>
</dbReference>
<proteinExistence type="predicted"/>
<gene>
    <name evidence="2" type="ORF">ACFQEU_12210</name>
</gene>
<dbReference type="RefSeq" id="WP_379782516.1">
    <property type="nucleotide sequence ID" value="NZ_JBHSWW010000218.1"/>
</dbReference>
<dbReference type="AlphaFoldDB" id="A0ABD5SFN8"/>
<organism evidence="2 3">
    <name type="scientific">Halorubrum tibetense</name>
    <dbReference type="NCBI Taxonomy" id="175631"/>
    <lineage>
        <taxon>Archaea</taxon>
        <taxon>Methanobacteriati</taxon>
        <taxon>Methanobacteriota</taxon>
        <taxon>Stenosarchaea group</taxon>
        <taxon>Halobacteria</taxon>
        <taxon>Halobacteriales</taxon>
        <taxon>Haloferacaceae</taxon>
        <taxon>Halorubrum</taxon>
    </lineage>
</organism>
<keyword evidence="3" id="KW-1185">Reference proteome</keyword>
<evidence type="ECO:0000313" key="3">
    <source>
        <dbReference type="Proteomes" id="UP001596442"/>
    </source>
</evidence>
<name>A0ABD5SFN8_9EURY</name>
<reference evidence="2 3" key="1">
    <citation type="journal article" date="2019" name="Int. J. Syst. Evol. Microbiol.">
        <title>The Global Catalogue of Microorganisms (GCM) 10K type strain sequencing project: providing services to taxonomists for standard genome sequencing and annotation.</title>
        <authorList>
            <consortium name="The Broad Institute Genomics Platform"/>
            <consortium name="The Broad Institute Genome Sequencing Center for Infectious Disease"/>
            <person name="Wu L."/>
            <person name="Ma J."/>
        </authorList>
    </citation>
    <scope>NUCLEOTIDE SEQUENCE [LARGE SCALE GENOMIC DNA]</scope>
    <source>
        <strain evidence="2 3">CGMCC 1.3239</strain>
    </source>
</reference>
<feature type="compositionally biased region" description="Basic and acidic residues" evidence="1">
    <location>
        <begin position="112"/>
        <end position="121"/>
    </location>
</feature>